<dbReference type="NCBIfam" id="TIGR04183">
    <property type="entry name" value="Por_Secre_tail"/>
    <property type="match status" value="1"/>
</dbReference>
<dbReference type="SUPFAM" id="SSF50939">
    <property type="entry name" value="Sialidases"/>
    <property type="match status" value="1"/>
</dbReference>
<dbReference type="EMBL" id="VSSQ01000048">
    <property type="protein sequence ID" value="MPL69714.1"/>
    <property type="molecule type" value="Genomic_DNA"/>
</dbReference>
<dbReference type="Gene3D" id="2.60.40.4070">
    <property type="match status" value="1"/>
</dbReference>
<proteinExistence type="predicted"/>
<dbReference type="InterPro" id="IPR036278">
    <property type="entry name" value="Sialidase_sf"/>
</dbReference>
<organism evidence="2">
    <name type="scientific">bioreactor metagenome</name>
    <dbReference type="NCBI Taxonomy" id="1076179"/>
    <lineage>
        <taxon>unclassified sequences</taxon>
        <taxon>metagenomes</taxon>
        <taxon>ecological metagenomes</taxon>
    </lineage>
</organism>
<dbReference type="Pfam" id="PF18962">
    <property type="entry name" value="Por_Secre_tail"/>
    <property type="match status" value="1"/>
</dbReference>
<sequence length="648" mass="69674">MLMKKLLLIATAVCISAGLFAQKSPVKVKSDVPSVSYQVKNIDEESIVKTPSVVTAITRPAVKGTADISIVDLGGSANAFGLYNGGRTALWADPITNSVAFFHRMLIPPGSGYGAYDISKDGGNTWTNNIQIYNPTIAPGANARYPQGVIYNPAGNTNPNDAYVSAFFPLLDGSNGTAGSWGGYGGTTTKIDGSATSQISWPSVPPIRQNVPDAMTINPVTGDIFVVDPSLIGGLGNQYVDTLIITRGVFNAETAVFEYEQSRFYAPVVAYGTSIADSRIAFAPDGMTGYILTLSDNGQDPFITGAAFYPILYKTTDGGLTWDENPITVPLGGPDGIPGIVNDLLTDDQIAELFEAPVPARDEIGYTTAFTSDLVVDMYGNPVISVVVGVAASTAYSIVSASGFFASYNIFSQDGGETWLGQKLGTNLKTFRGEWGDVSEDNRSQATVTYDGSKVFFSWLDTDFEGQTDNLQPDIFCVGWDPQENKYTPVVNVTFLSDAWLQAYMGTASYYAFVDGDNYIVPFAYQDMDPTDPGLPVQYKYIKDFMFNNSEFVNPGVSKIENTVAGVSQNFPNPFSGVSQVEVSLAKSAKVSLEVYNIVGQKVYEIPARNLGEGTHTFQINAASLKSGIYTYSVIANGERTTRKMMVK</sequence>
<accession>A0A644TRW5</accession>
<reference evidence="2" key="1">
    <citation type="submission" date="2019-08" db="EMBL/GenBank/DDBJ databases">
        <authorList>
            <person name="Kucharzyk K."/>
            <person name="Murdoch R.W."/>
            <person name="Higgins S."/>
            <person name="Loffler F."/>
        </authorList>
    </citation>
    <scope>NUCLEOTIDE SEQUENCE</scope>
</reference>
<evidence type="ECO:0000259" key="1">
    <source>
        <dbReference type="Pfam" id="PF18962"/>
    </source>
</evidence>
<protein>
    <recommendedName>
        <fullName evidence="1">Secretion system C-terminal sorting domain-containing protein</fullName>
    </recommendedName>
</protein>
<feature type="domain" description="Secretion system C-terminal sorting" evidence="1">
    <location>
        <begin position="571"/>
        <end position="647"/>
    </location>
</feature>
<comment type="caution">
    <text evidence="2">The sequence shown here is derived from an EMBL/GenBank/DDBJ whole genome shotgun (WGS) entry which is preliminary data.</text>
</comment>
<name>A0A644TRW5_9ZZZZ</name>
<evidence type="ECO:0000313" key="2">
    <source>
        <dbReference type="EMBL" id="MPL69714.1"/>
    </source>
</evidence>
<dbReference type="InterPro" id="IPR026444">
    <property type="entry name" value="Secre_tail"/>
</dbReference>
<gene>
    <name evidence="2" type="ORF">SDC9_15462</name>
</gene>
<dbReference type="AlphaFoldDB" id="A0A644TRW5"/>